<accession>A0A9D1ND38</accession>
<dbReference type="InterPro" id="IPR049492">
    <property type="entry name" value="BD-FAE-like_dom"/>
</dbReference>
<reference evidence="4" key="2">
    <citation type="journal article" date="2021" name="PeerJ">
        <title>Extensive microbial diversity within the chicken gut microbiome revealed by metagenomics and culture.</title>
        <authorList>
            <person name="Gilroy R."/>
            <person name="Ravi A."/>
            <person name="Getino M."/>
            <person name="Pursley I."/>
            <person name="Horton D.L."/>
            <person name="Alikhan N.F."/>
            <person name="Baker D."/>
            <person name="Gharbi K."/>
            <person name="Hall N."/>
            <person name="Watson M."/>
            <person name="Adriaenssens E.M."/>
            <person name="Foster-Nyarko E."/>
            <person name="Jarju S."/>
            <person name="Secka A."/>
            <person name="Antonio M."/>
            <person name="Oren A."/>
            <person name="Chaudhuri R.R."/>
            <person name="La Ragione R."/>
            <person name="Hildebrand F."/>
            <person name="Pallen M.J."/>
        </authorList>
    </citation>
    <scope>NUCLEOTIDE SEQUENCE</scope>
    <source>
        <strain evidence="4">23406</strain>
    </source>
</reference>
<dbReference type="Proteomes" id="UP000886891">
    <property type="component" value="Unassembled WGS sequence"/>
</dbReference>
<dbReference type="InterPro" id="IPR029058">
    <property type="entry name" value="AB_hydrolase_fold"/>
</dbReference>
<comment type="caution">
    <text evidence="4">The sequence shown here is derived from an EMBL/GenBank/DDBJ whole genome shotgun (WGS) entry which is preliminary data.</text>
</comment>
<evidence type="ECO:0000313" key="5">
    <source>
        <dbReference type="Proteomes" id="UP000886891"/>
    </source>
</evidence>
<protein>
    <submittedName>
        <fullName evidence="4">Alpha/beta hydrolase</fullName>
    </submittedName>
</protein>
<dbReference type="SUPFAM" id="SSF53474">
    <property type="entry name" value="alpha/beta-Hydrolases"/>
    <property type="match status" value="1"/>
</dbReference>
<evidence type="ECO:0000256" key="1">
    <source>
        <dbReference type="ARBA" id="ARBA00010515"/>
    </source>
</evidence>
<dbReference type="Gene3D" id="3.40.50.1820">
    <property type="entry name" value="alpha/beta hydrolase"/>
    <property type="match status" value="1"/>
</dbReference>
<gene>
    <name evidence="4" type="ORF">IAB14_06110</name>
</gene>
<evidence type="ECO:0000259" key="3">
    <source>
        <dbReference type="Pfam" id="PF20434"/>
    </source>
</evidence>
<name>A0A9D1ND38_9FIRM</name>
<dbReference type="AlphaFoldDB" id="A0A9D1ND38"/>
<dbReference type="PANTHER" id="PTHR48081:SF30">
    <property type="entry name" value="ACETYL-HYDROLASE LIPR-RELATED"/>
    <property type="match status" value="1"/>
</dbReference>
<dbReference type="EMBL" id="DVOH01000048">
    <property type="protein sequence ID" value="HIV00666.1"/>
    <property type="molecule type" value="Genomic_DNA"/>
</dbReference>
<keyword evidence="2 4" id="KW-0378">Hydrolase</keyword>
<dbReference type="InterPro" id="IPR050300">
    <property type="entry name" value="GDXG_lipolytic_enzyme"/>
</dbReference>
<comment type="similarity">
    <text evidence="1">Belongs to the 'GDXG' lipolytic enzyme family.</text>
</comment>
<proteinExistence type="inferred from homology"/>
<organism evidence="4 5">
    <name type="scientific">Candidatus Stercoripulliclostridium merdipullorum</name>
    <dbReference type="NCBI Taxonomy" id="2840952"/>
    <lineage>
        <taxon>Bacteria</taxon>
        <taxon>Bacillati</taxon>
        <taxon>Bacillota</taxon>
        <taxon>Clostridia</taxon>
        <taxon>Eubacteriales</taxon>
        <taxon>Candidatus Stercoripulliclostridium</taxon>
    </lineage>
</organism>
<evidence type="ECO:0000256" key="2">
    <source>
        <dbReference type="ARBA" id="ARBA00022801"/>
    </source>
</evidence>
<evidence type="ECO:0000313" key="4">
    <source>
        <dbReference type="EMBL" id="HIV00666.1"/>
    </source>
</evidence>
<feature type="domain" description="BD-FAE-like" evidence="3">
    <location>
        <begin position="50"/>
        <end position="254"/>
    </location>
</feature>
<reference evidence="4" key="1">
    <citation type="submission" date="2020-10" db="EMBL/GenBank/DDBJ databases">
        <authorList>
            <person name="Gilroy R."/>
        </authorList>
    </citation>
    <scope>NUCLEOTIDE SEQUENCE</scope>
    <source>
        <strain evidence="4">23406</strain>
    </source>
</reference>
<dbReference type="GO" id="GO:0004806">
    <property type="term" value="F:triacylglycerol lipase activity"/>
    <property type="evidence" value="ECO:0007669"/>
    <property type="project" value="TreeGrafter"/>
</dbReference>
<dbReference type="Pfam" id="PF20434">
    <property type="entry name" value="BD-FAE"/>
    <property type="match status" value="1"/>
</dbReference>
<dbReference type="PANTHER" id="PTHR48081">
    <property type="entry name" value="AB HYDROLASE SUPERFAMILY PROTEIN C4A8.06C"/>
    <property type="match status" value="1"/>
</dbReference>
<sequence length="306" mass="34606">MNRSEFLFAAIDVLFHPFQNYKRYKNLITQKNVPYHDADPAQTGDIIYRASEQPLPVVLNIHGGGFVKGDKKHRVSISEMYADKGWFVYNINYRLSPKHVFPAAVEDCVLAANYLAELKDRYNLDLSRFVVTGDSAGAYLSSYLVALASNPDLHEKIGVPELKVKPTALLSYCGPYDVITALQTKLPFGLTHNIAVSYSGQNFAKDFSDMESYRYAHEISPMNFVNADWCPTMLTYAQKDIFCAGQGELLHQKLSDLGVPVCEAHSTTLIDNHCYHFNFWTKTSKQTMAAAFDFLDKVKNRVFDQN</sequence>